<evidence type="ECO:0000313" key="1">
    <source>
        <dbReference type="EMBL" id="MDI5969376.1"/>
    </source>
</evidence>
<organism evidence="1">
    <name type="scientific">Streptantibioticus silvisoli</name>
    <dbReference type="NCBI Taxonomy" id="2705255"/>
    <lineage>
        <taxon>Bacteria</taxon>
        <taxon>Bacillati</taxon>
        <taxon>Actinomycetota</taxon>
        <taxon>Actinomycetes</taxon>
        <taxon>Kitasatosporales</taxon>
        <taxon>Streptomycetaceae</taxon>
        <taxon>Streptantibioticus</taxon>
    </lineage>
</organism>
<dbReference type="RefSeq" id="WP_271315631.1">
    <property type="nucleotide sequence ID" value="NZ_JABXJJ020000009.1"/>
</dbReference>
<dbReference type="AlphaFoldDB" id="A0AA90H105"/>
<comment type="caution">
    <text evidence="1">The sequence shown here is derived from an EMBL/GenBank/DDBJ whole genome shotgun (WGS) entry which is preliminary data.</text>
</comment>
<sequence>MADANAMMGLGRLQSTPLGRRVFDPLVEDAEEAAGIAAHYQGEDTYRARREVMGAAVAAAAGGLQAAFLHFLCEDEELALTTEQKLRIDHLGIALDLNTMELLGGA</sequence>
<gene>
    <name evidence="1" type="ORF">POF50_008450</name>
</gene>
<name>A0AA90H105_9ACTN</name>
<proteinExistence type="predicted"/>
<accession>A0AA90H105</accession>
<dbReference type="EMBL" id="JABXJJ020000009">
    <property type="protein sequence ID" value="MDI5969376.1"/>
    <property type="molecule type" value="Genomic_DNA"/>
</dbReference>
<reference evidence="1" key="1">
    <citation type="submission" date="2023-05" db="EMBL/GenBank/DDBJ databases">
        <title>Streptantibioticus silvisoli sp. nov., acidotolerant actinomycetes 1 from pine litter.</title>
        <authorList>
            <person name="Swiecimska M."/>
            <person name="Golinska P."/>
            <person name="Sangal V."/>
            <person name="Wachnowicz B."/>
            <person name="Goodfellow M."/>
        </authorList>
    </citation>
    <scope>NUCLEOTIDE SEQUENCE</scope>
    <source>
        <strain evidence="1">SL13</strain>
    </source>
</reference>
<protein>
    <submittedName>
        <fullName evidence="1">Uncharacterized protein</fullName>
    </submittedName>
</protein>